<keyword evidence="10" id="KW-1185">Reference proteome</keyword>
<keyword evidence="2 7" id="KW-0349">Heme</keyword>
<feature type="signal peptide" evidence="7">
    <location>
        <begin position="1"/>
        <end position="19"/>
    </location>
</feature>
<comment type="caution">
    <text evidence="9">The sequence shown here is derived from an EMBL/GenBank/DDBJ whole genome shotgun (WGS) entry which is preliminary data.</text>
</comment>
<gene>
    <name evidence="9" type="ORF">EB241_01445</name>
</gene>
<comment type="function">
    <text evidence="7">Possible subunit of a heme lyase.</text>
</comment>
<keyword evidence="5" id="KW-0201">Cytochrome c-type biogenesis</keyword>
<dbReference type="EMBL" id="RHHM01000001">
    <property type="protein sequence ID" value="RQM39999.1"/>
    <property type="molecule type" value="Genomic_DNA"/>
</dbReference>
<keyword evidence="7" id="KW-1133">Transmembrane helix</keyword>
<dbReference type="Gene3D" id="1.10.8.640">
    <property type="entry name" value="Cytochrome C biogenesis protein"/>
    <property type="match status" value="1"/>
</dbReference>
<keyword evidence="3 7" id="KW-0479">Metal-binding</keyword>
<dbReference type="InterPro" id="IPR038297">
    <property type="entry name" value="CcmH/CycL/NrfF/Ccl2_sf"/>
</dbReference>
<keyword evidence="6 7" id="KW-0408">Iron</keyword>
<feature type="chain" id="PRO_5017849920" description="Cytochrome c-type biogenesis protein" evidence="7">
    <location>
        <begin position="20"/>
        <end position="180"/>
    </location>
</feature>
<dbReference type="GO" id="GO:0005886">
    <property type="term" value="C:plasma membrane"/>
    <property type="evidence" value="ECO:0007669"/>
    <property type="project" value="TreeGrafter"/>
</dbReference>
<evidence type="ECO:0000313" key="10">
    <source>
        <dbReference type="Proteomes" id="UP000279457"/>
    </source>
</evidence>
<evidence type="ECO:0000256" key="3">
    <source>
        <dbReference type="ARBA" id="ARBA00022723"/>
    </source>
</evidence>
<sequence length="180" mass="20711">MKHCIIMVVALLLAFNVLADNINPTTFSFVEQQQYRYLTETLYCPVCHNKSIADSGSTIAAEMRLRVGELLEEKYTPDQVKVWMVEHYGEAVTSPPQADPPGLILWVGPVLFVFLGTLFIILQNSTRQISRCDREVKPQMRMNILRKDHQKQTQVYDDKWLTNLYQPVPACDDNRQIPTP</sequence>
<dbReference type="PANTHER" id="PTHR47870">
    <property type="entry name" value="CYTOCHROME C-TYPE BIOGENESIS PROTEIN CCMH"/>
    <property type="match status" value="1"/>
</dbReference>
<dbReference type="GO" id="GO:0046872">
    <property type="term" value="F:metal ion binding"/>
    <property type="evidence" value="ECO:0007669"/>
    <property type="project" value="UniProtKB-KW"/>
</dbReference>
<organism evidence="9 10">
    <name type="scientific">Erwinia psidii</name>
    <dbReference type="NCBI Taxonomy" id="69224"/>
    <lineage>
        <taxon>Bacteria</taxon>
        <taxon>Pseudomonadati</taxon>
        <taxon>Pseudomonadota</taxon>
        <taxon>Gammaproteobacteria</taxon>
        <taxon>Enterobacterales</taxon>
        <taxon>Erwiniaceae</taxon>
        <taxon>Erwinia</taxon>
    </lineage>
</organism>
<protein>
    <recommendedName>
        <fullName evidence="7">Cytochrome c-type biogenesis protein</fullName>
    </recommendedName>
</protein>
<evidence type="ECO:0000256" key="1">
    <source>
        <dbReference type="ARBA" id="ARBA00010342"/>
    </source>
</evidence>
<dbReference type="PANTHER" id="PTHR47870:SF1">
    <property type="entry name" value="CYTOCHROME C-TYPE BIOGENESIS PROTEIN CCMH"/>
    <property type="match status" value="1"/>
</dbReference>
<name>A0A3N6UVN1_9GAMM</name>
<reference evidence="9 10" key="1">
    <citation type="submission" date="2018-10" db="EMBL/GenBank/DDBJ databases">
        <title>Draft genome sequence for the type isolate of Erwinia psidii, agent causal of bacterial blight in guava (Psidium guajava) and wilt and die-back of Eucalyptus spp.</title>
        <authorList>
            <person name="Hermenegildo P.S."/>
            <person name="Santos S.A."/>
            <person name="Guimaraes L.M.S."/>
            <person name="Vidigal P.M.P."/>
            <person name="Pereira I.C."/>
            <person name="Badel J.L."/>
            <person name="Alfenas-Zerbini P."/>
            <person name="Ferreira M.A.S.V."/>
            <person name="Alfenas A.C."/>
        </authorList>
    </citation>
    <scope>NUCLEOTIDE SEQUENCE [LARGE SCALE GENOMIC DNA]</scope>
    <source>
        <strain evidence="9 10">IBSBF 435</strain>
    </source>
</reference>
<dbReference type="Proteomes" id="UP000279457">
    <property type="component" value="Unassembled WGS sequence"/>
</dbReference>
<dbReference type="InterPro" id="IPR005616">
    <property type="entry name" value="CcmH/CycL/Ccl2/NrfF_N"/>
</dbReference>
<evidence type="ECO:0000256" key="7">
    <source>
        <dbReference type="RuleBase" id="RU364112"/>
    </source>
</evidence>
<evidence type="ECO:0000256" key="5">
    <source>
        <dbReference type="ARBA" id="ARBA00022748"/>
    </source>
</evidence>
<feature type="domain" description="CcmH/CycL/Ccl2/NrfF N-terminal" evidence="8">
    <location>
        <begin position="8"/>
        <end position="134"/>
    </location>
</feature>
<evidence type="ECO:0000256" key="6">
    <source>
        <dbReference type="ARBA" id="ARBA00023004"/>
    </source>
</evidence>
<evidence type="ECO:0000256" key="4">
    <source>
        <dbReference type="ARBA" id="ARBA00022729"/>
    </source>
</evidence>
<dbReference type="CDD" id="cd16378">
    <property type="entry name" value="CcmH_N"/>
    <property type="match status" value="1"/>
</dbReference>
<comment type="similarity">
    <text evidence="1 7">Belongs to the CcmH/CycL/Ccl2/NrfF family.</text>
</comment>
<feature type="transmembrane region" description="Helical" evidence="7">
    <location>
        <begin position="103"/>
        <end position="122"/>
    </location>
</feature>
<keyword evidence="4 7" id="KW-0732">Signal</keyword>
<accession>A0A3N6UVN1</accession>
<dbReference type="Pfam" id="PF03918">
    <property type="entry name" value="CcmH"/>
    <property type="match status" value="1"/>
</dbReference>
<evidence type="ECO:0000256" key="2">
    <source>
        <dbReference type="ARBA" id="ARBA00022617"/>
    </source>
</evidence>
<dbReference type="RefSeq" id="WP_124231446.1">
    <property type="nucleotide sequence ID" value="NZ_RHHM01000001.1"/>
</dbReference>
<proteinExistence type="inferred from homology"/>
<dbReference type="AlphaFoldDB" id="A0A3N6UVN1"/>
<evidence type="ECO:0000259" key="8">
    <source>
        <dbReference type="Pfam" id="PF03918"/>
    </source>
</evidence>
<keyword evidence="7" id="KW-0812">Transmembrane</keyword>
<evidence type="ECO:0000313" key="9">
    <source>
        <dbReference type="EMBL" id="RQM39999.1"/>
    </source>
</evidence>
<dbReference type="GO" id="GO:0017004">
    <property type="term" value="P:cytochrome complex assembly"/>
    <property type="evidence" value="ECO:0007669"/>
    <property type="project" value="UniProtKB-KW"/>
</dbReference>
<dbReference type="OrthoDB" id="9804975at2"/>
<keyword evidence="7" id="KW-0472">Membrane</keyword>
<dbReference type="InterPro" id="IPR051263">
    <property type="entry name" value="C-type_cytochrome_biogenesis"/>
</dbReference>